<feature type="compositionally biased region" description="Basic and acidic residues" evidence="6">
    <location>
        <begin position="957"/>
        <end position="971"/>
    </location>
</feature>
<dbReference type="InterPro" id="IPR049914">
    <property type="entry name" value="PHD1-3/5-6"/>
</dbReference>
<keyword evidence="2" id="KW-0863">Zinc-finger</keyword>
<sequence length="1151" mass="127258">MSWVGVYIMIREEHLLLVHGTAGFRFDKLRMVAVLVVYRYCLDKVLFDASNVEWFCNECYQRSPGEVSSERPSNQSYQTHFGTTSQQPITKRVKSAGVFGPQGQQKSKSYTAKSAYLKKKNSSRMNSLRRKSIRKNSNTGGMGINRRRCRDASIACTSGNALHSCVTIGTETAQSNKDGSQQVDNEKSAQRLNSDRGSNNLASGLKQTNLLKPHDDISSEPPFKGFFMKAKEVVSGSKESLNRRIEEGNSDCEKSGDKSKCMDEGIILASALDNSNESEPSNTNKCSVTREVNWKAGNKPSDEILASHHLEDRQGELMIASPQNSSSGDTFVTHRYSNKQHDSLKAKESLNPGSAPESNRTGRSDLRSNMTKLSFSVGKVAVNQVSGLKGGSGAILSSKHTDHDKQTNQNAPVICKNMEDKSVKDHRTVASARQNMNCARNKDKPDTHGDNNGNVVGDLTLGEKKQVRFQLDHEANNGLQERSLVAANGRQPSTPQNDTFDKAISELSNMVVLPKENNCLSSMHNKNDNLKESHSGPPNLMDQDNSRSSLEISSEAVALEASATEVEISDNVEKFSKDNARKRRRLILDDDEVEEEKVEDVQKENVNPEPMNCDEPMMKNRGDTEYFVEEAVQTGELNDKKLINARAVKRRRRYIAENDEEDIVGSANVECALSDATNRSLNDGAKMVPQTLVATDHSQQSRPSHSEYDNQQYDIYSQPLDDPVWSGLFTIDTDMLMLDAHLSTKACQRVKEQSTFLQSVVEVKKLPRSQAWPKSWKSFGPTDNNIGLFFFPHDFRQNEVYNRLVNNIIKSDGALKATVGMAELLIFPSSLLPEEYHSLVFQGNHYLWGVFRRRKDVADATVVVKEQDGSVKHAAEQGKQQHGLLSQQDGALYESSNQETFAAKHVVHIENQLLVECDREARKEAAKAATREGTTSPGSSWSSAKMNSPKVGSDCSVKPRNDSKLDAHGDLDQQEDYTSLPEWNASSITEQSSESGPAAVDTKLIKLVEHSHGQPHSGSESSTRKLFGFVAARTPKSQQLIQEMVNEGALLFPVPDEIVTTSSITGSSTRAVSSEMNPDTAQLHRSEPPQAFDFVSMGDGEPGADSEACLELFPVRQEHIGWAPSAEVSREVNLDLSLGKRSRAPSLPPLL</sequence>
<feature type="compositionally biased region" description="Polar residues" evidence="6">
    <location>
        <begin position="70"/>
        <end position="86"/>
    </location>
</feature>
<evidence type="ECO:0000313" key="9">
    <source>
        <dbReference type="Proteomes" id="UP001497457"/>
    </source>
</evidence>
<accession>A0ABC8VUY0</accession>
<evidence type="ECO:0000256" key="1">
    <source>
        <dbReference type="ARBA" id="ARBA00022723"/>
    </source>
</evidence>
<dbReference type="AlphaFoldDB" id="A0ABC8VUY0"/>
<organism evidence="8 9">
    <name type="scientific">Urochloa decumbens</name>
    <dbReference type="NCBI Taxonomy" id="240449"/>
    <lineage>
        <taxon>Eukaryota</taxon>
        <taxon>Viridiplantae</taxon>
        <taxon>Streptophyta</taxon>
        <taxon>Embryophyta</taxon>
        <taxon>Tracheophyta</taxon>
        <taxon>Spermatophyta</taxon>
        <taxon>Magnoliopsida</taxon>
        <taxon>Liliopsida</taxon>
        <taxon>Poales</taxon>
        <taxon>Poaceae</taxon>
        <taxon>PACMAD clade</taxon>
        <taxon>Panicoideae</taxon>
        <taxon>Panicodae</taxon>
        <taxon>Paniceae</taxon>
        <taxon>Melinidinae</taxon>
        <taxon>Urochloa</taxon>
    </lineage>
</organism>
<evidence type="ECO:0000256" key="5">
    <source>
        <dbReference type="ARBA" id="ARBA00023163"/>
    </source>
</evidence>
<keyword evidence="3" id="KW-0862">Zinc</keyword>
<dbReference type="PANTHER" id="PTHR33304:SF55">
    <property type="entry name" value="ZINC FINGER PHD-TYPE DOMAIN-CONTAINING PROTEIN"/>
    <property type="match status" value="1"/>
</dbReference>
<feature type="compositionally biased region" description="Polar residues" evidence="6">
    <location>
        <begin position="936"/>
        <end position="946"/>
    </location>
</feature>
<feature type="compositionally biased region" description="Basic and acidic residues" evidence="6">
    <location>
        <begin position="240"/>
        <end position="258"/>
    </location>
</feature>
<feature type="compositionally biased region" description="Polar residues" evidence="6">
    <location>
        <begin position="173"/>
        <end position="183"/>
    </location>
</feature>
<keyword evidence="4" id="KW-0805">Transcription regulation</keyword>
<evidence type="ECO:0000259" key="7">
    <source>
        <dbReference type="Pfam" id="PF23121"/>
    </source>
</evidence>
<feature type="domain" description="AIPP2-like SPOC-like" evidence="7">
    <location>
        <begin position="725"/>
        <end position="851"/>
    </location>
</feature>
<reference evidence="8 9" key="2">
    <citation type="submission" date="2024-10" db="EMBL/GenBank/DDBJ databases">
        <authorList>
            <person name="Ryan C."/>
        </authorList>
    </citation>
    <scope>NUCLEOTIDE SEQUENCE [LARGE SCALE GENOMIC DNA]</scope>
</reference>
<dbReference type="Proteomes" id="UP001497457">
    <property type="component" value="Chromosome 10rd"/>
</dbReference>
<reference evidence="9" key="1">
    <citation type="submission" date="2024-06" db="EMBL/GenBank/DDBJ databases">
        <authorList>
            <person name="Ryan C."/>
        </authorList>
    </citation>
    <scope>NUCLEOTIDE SEQUENCE [LARGE SCALE GENOMIC DNA]</scope>
</reference>
<evidence type="ECO:0000313" key="8">
    <source>
        <dbReference type="EMBL" id="CAL4896797.1"/>
    </source>
</evidence>
<keyword evidence="5" id="KW-0804">Transcription</keyword>
<keyword evidence="1" id="KW-0479">Metal-binding</keyword>
<feature type="compositionally biased region" description="Basic and acidic residues" evidence="6">
    <location>
        <begin position="440"/>
        <end position="449"/>
    </location>
</feature>
<keyword evidence="9" id="KW-1185">Reference proteome</keyword>
<dbReference type="PANTHER" id="PTHR33304">
    <property type="match status" value="1"/>
</dbReference>
<dbReference type="EMBL" id="OZ075120">
    <property type="protein sequence ID" value="CAL4896797.1"/>
    <property type="molecule type" value="Genomic_DNA"/>
</dbReference>
<feature type="region of interest" description="Disordered" evidence="6">
    <location>
        <begin position="338"/>
        <end position="366"/>
    </location>
</feature>
<proteinExistence type="predicted"/>
<feature type="compositionally biased region" description="Polar residues" evidence="6">
    <location>
        <begin position="190"/>
        <end position="210"/>
    </location>
</feature>
<feature type="compositionally biased region" description="Basic and acidic residues" evidence="6">
    <location>
        <begin position="525"/>
        <end position="534"/>
    </location>
</feature>
<evidence type="ECO:0000256" key="4">
    <source>
        <dbReference type="ARBA" id="ARBA00023015"/>
    </source>
</evidence>
<dbReference type="Pfam" id="PF23121">
    <property type="entry name" value="SPOC_AIPP2"/>
    <property type="match status" value="1"/>
</dbReference>
<feature type="region of interest" description="Disordered" evidence="6">
    <location>
        <begin position="64"/>
        <end position="86"/>
    </location>
</feature>
<feature type="compositionally biased region" description="Basic residues" evidence="6">
    <location>
        <begin position="119"/>
        <end position="134"/>
    </location>
</feature>
<feature type="region of interest" description="Disordered" evidence="6">
    <location>
        <begin position="524"/>
        <end position="550"/>
    </location>
</feature>
<gene>
    <name evidence="8" type="ORF">URODEC1_LOCUS6846</name>
</gene>
<feature type="region of interest" description="Disordered" evidence="6">
    <location>
        <begin position="438"/>
        <end position="457"/>
    </location>
</feature>
<protein>
    <recommendedName>
        <fullName evidence="7">AIPP2-like SPOC-like domain-containing protein</fullName>
    </recommendedName>
</protein>
<feature type="region of interest" description="Disordered" evidence="6">
    <location>
        <begin position="237"/>
        <end position="258"/>
    </location>
</feature>
<feature type="region of interest" description="Disordered" evidence="6">
    <location>
        <begin position="925"/>
        <end position="975"/>
    </location>
</feature>
<feature type="region of interest" description="Disordered" evidence="6">
    <location>
        <begin position="119"/>
        <end position="145"/>
    </location>
</feature>
<feature type="region of interest" description="Disordered" evidence="6">
    <location>
        <begin position="173"/>
        <end position="214"/>
    </location>
</feature>
<evidence type="ECO:0000256" key="3">
    <source>
        <dbReference type="ARBA" id="ARBA00022833"/>
    </source>
</evidence>
<evidence type="ECO:0000256" key="2">
    <source>
        <dbReference type="ARBA" id="ARBA00022771"/>
    </source>
</evidence>
<evidence type="ECO:0000256" key="6">
    <source>
        <dbReference type="SAM" id="MobiDB-lite"/>
    </source>
</evidence>
<name>A0ABC8VUY0_9POAL</name>
<dbReference type="InterPro" id="IPR056280">
    <property type="entry name" value="AIPP2-like_SPOC"/>
</dbReference>
<feature type="compositionally biased region" description="Basic and acidic residues" evidence="6">
    <location>
        <begin position="339"/>
        <end position="348"/>
    </location>
</feature>
<feature type="region of interest" description="Disordered" evidence="6">
    <location>
        <begin position="595"/>
        <end position="619"/>
    </location>
</feature>
<dbReference type="GO" id="GO:0008270">
    <property type="term" value="F:zinc ion binding"/>
    <property type="evidence" value="ECO:0007669"/>
    <property type="project" value="UniProtKB-KW"/>
</dbReference>